<evidence type="ECO:0000313" key="3">
    <source>
        <dbReference type="EMBL" id="KAJ9545126.1"/>
    </source>
</evidence>
<dbReference type="GO" id="GO:0003676">
    <property type="term" value="F:nucleic acid binding"/>
    <property type="evidence" value="ECO:0007669"/>
    <property type="project" value="InterPro"/>
</dbReference>
<dbReference type="PROSITE" id="PS50994">
    <property type="entry name" value="INTEGRASE"/>
    <property type="match status" value="1"/>
</dbReference>
<gene>
    <name evidence="3" type="ORF">OSB04_024833</name>
</gene>
<dbReference type="SUPFAM" id="SSF53098">
    <property type="entry name" value="Ribonuclease H-like"/>
    <property type="match status" value="1"/>
</dbReference>
<evidence type="ECO:0000256" key="1">
    <source>
        <dbReference type="SAM" id="MobiDB-lite"/>
    </source>
</evidence>
<dbReference type="AlphaFoldDB" id="A0AA38SYK3"/>
<dbReference type="PANTHER" id="PTHR45835">
    <property type="entry name" value="YALI0A06105P"/>
    <property type="match status" value="1"/>
</dbReference>
<feature type="domain" description="Integrase catalytic" evidence="2">
    <location>
        <begin position="1"/>
        <end position="72"/>
    </location>
</feature>
<dbReference type="InterPro" id="IPR056924">
    <property type="entry name" value="SH3_Tf2-1"/>
</dbReference>
<keyword evidence="4" id="KW-1185">Reference proteome</keyword>
<evidence type="ECO:0000313" key="4">
    <source>
        <dbReference type="Proteomes" id="UP001172457"/>
    </source>
</evidence>
<feature type="region of interest" description="Disordered" evidence="1">
    <location>
        <begin position="209"/>
        <end position="228"/>
    </location>
</feature>
<sequence length="228" mass="25897">MGTRVNLSTAYHPQTDGQSERTIQTLEDMLRACVLDFGGSWEDHLPLIKFAYNNSYHSSIEAAPYEILYGRKCRTPLCWNEVREKQLAGPEVVQITSDKINQVRDRLMTARDRQKSYADKRRKDIEFQVGDQVMLKVSPWKGVIRFGKKGKLSPRYIGSYQITELIGAVAYKLDLPVELGGVHNTFHVSNLRKCLADPETAIPLQDPVEISQGSRGNMGRRIRDASEK</sequence>
<reference evidence="3" key="1">
    <citation type="submission" date="2023-03" db="EMBL/GenBank/DDBJ databases">
        <title>Chromosome-scale reference genome and RAD-based genetic map of yellow starthistle (Centaurea solstitialis) reveal putative structural variation and QTLs associated with invader traits.</title>
        <authorList>
            <person name="Reatini B."/>
            <person name="Cang F.A."/>
            <person name="Jiang Q."/>
            <person name="Mckibben M.T.W."/>
            <person name="Barker M.S."/>
            <person name="Rieseberg L.H."/>
            <person name="Dlugosch K.M."/>
        </authorList>
    </citation>
    <scope>NUCLEOTIDE SEQUENCE</scope>
    <source>
        <strain evidence="3">CAN-66</strain>
        <tissue evidence="3">Leaf</tissue>
    </source>
</reference>
<name>A0AA38SYK3_9ASTR</name>
<comment type="caution">
    <text evidence="3">The sequence shown here is derived from an EMBL/GenBank/DDBJ whole genome shotgun (WGS) entry which is preliminary data.</text>
</comment>
<dbReference type="PANTHER" id="PTHR45835:SF99">
    <property type="entry name" value="CHROMO DOMAIN-CONTAINING PROTEIN-RELATED"/>
    <property type="match status" value="1"/>
</dbReference>
<dbReference type="EMBL" id="JARYMX010000006">
    <property type="protein sequence ID" value="KAJ9545126.1"/>
    <property type="molecule type" value="Genomic_DNA"/>
</dbReference>
<dbReference type="InterPro" id="IPR012337">
    <property type="entry name" value="RNaseH-like_sf"/>
</dbReference>
<proteinExistence type="predicted"/>
<dbReference type="Pfam" id="PF24626">
    <property type="entry name" value="SH3_Tf2-1"/>
    <property type="match status" value="1"/>
</dbReference>
<protein>
    <recommendedName>
        <fullName evidence="2">Integrase catalytic domain-containing protein</fullName>
    </recommendedName>
</protein>
<evidence type="ECO:0000259" key="2">
    <source>
        <dbReference type="PROSITE" id="PS50994"/>
    </source>
</evidence>
<dbReference type="Proteomes" id="UP001172457">
    <property type="component" value="Chromosome 6"/>
</dbReference>
<dbReference type="GO" id="GO:0015074">
    <property type="term" value="P:DNA integration"/>
    <property type="evidence" value="ECO:0007669"/>
    <property type="project" value="InterPro"/>
</dbReference>
<dbReference type="Gene3D" id="3.30.420.10">
    <property type="entry name" value="Ribonuclease H-like superfamily/Ribonuclease H"/>
    <property type="match status" value="1"/>
</dbReference>
<organism evidence="3 4">
    <name type="scientific">Centaurea solstitialis</name>
    <name type="common">yellow star-thistle</name>
    <dbReference type="NCBI Taxonomy" id="347529"/>
    <lineage>
        <taxon>Eukaryota</taxon>
        <taxon>Viridiplantae</taxon>
        <taxon>Streptophyta</taxon>
        <taxon>Embryophyta</taxon>
        <taxon>Tracheophyta</taxon>
        <taxon>Spermatophyta</taxon>
        <taxon>Magnoliopsida</taxon>
        <taxon>eudicotyledons</taxon>
        <taxon>Gunneridae</taxon>
        <taxon>Pentapetalae</taxon>
        <taxon>asterids</taxon>
        <taxon>campanulids</taxon>
        <taxon>Asterales</taxon>
        <taxon>Asteraceae</taxon>
        <taxon>Carduoideae</taxon>
        <taxon>Cardueae</taxon>
        <taxon>Centaureinae</taxon>
        <taxon>Centaurea</taxon>
    </lineage>
</organism>
<dbReference type="InterPro" id="IPR001584">
    <property type="entry name" value="Integrase_cat-core"/>
</dbReference>
<dbReference type="InterPro" id="IPR036397">
    <property type="entry name" value="RNaseH_sf"/>
</dbReference>
<accession>A0AA38SYK3</accession>